<sequence>MGDNKWEITTKVEDREFEIFVKEFGSEVYSVQSHPDLEISTTTTMEYGTISNSVVEETPKKVEDDNFKLQNPRFGPCTEFNHVHKNPIRVQGDDNRSINGEKSEDAEKEEAVRKEKLGDSNNDDKEYEKLNKIVATKEICFKEEVFFNESDDEEIIARITGQKTERQKGALLRPRRPKLRRPPCLEGITLTTRTLREEKVAFWEELCQAKE</sequence>
<feature type="region of interest" description="Disordered" evidence="1">
    <location>
        <begin position="88"/>
        <end position="123"/>
    </location>
</feature>
<proteinExistence type="predicted"/>
<dbReference type="EMBL" id="JASCZI010121508">
    <property type="protein sequence ID" value="MED6162026.1"/>
    <property type="molecule type" value="Genomic_DNA"/>
</dbReference>
<name>A0ABU6UPI3_9FABA</name>
<dbReference type="Proteomes" id="UP001341840">
    <property type="component" value="Unassembled WGS sequence"/>
</dbReference>
<gene>
    <name evidence="2" type="ORF">PIB30_066499</name>
</gene>
<reference evidence="2 3" key="1">
    <citation type="journal article" date="2023" name="Plants (Basel)">
        <title>Bridging the Gap: Combining Genomics and Transcriptomics Approaches to Understand Stylosanthes scabra, an Orphan Legume from the Brazilian Caatinga.</title>
        <authorList>
            <person name="Ferreira-Neto J.R.C."/>
            <person name="da Silva M.D."/>
            <person name="Binneck E."/>
            <person name="de Melo N.F."/>
            <person name="da Silva R.H."/>
            <person name="de Melo A.L.T.M."/>
            <person name="Pandolfi V."/>
            <person name="Bustamante F.O."/>
            <person name="Brasileiro-Vidal A.C."/>
            <person name="Benko-Iseppon A.M."/>
        </authorList>
    </citation>
    <scope>NUCLEOTIDE SEQUENCE [LARGE SCALE GENOMIC DNA]</scope>
    <source>
        <tissue evidence="2">Leaves</tissue>
    </source>
</reference>
<accession>A0ABU6UPI3</accession>
<evidence type="ECO:0000313" key="2">
    <source>
        <dbReference type="EMBL" id="MED6162026.1"/>
    </source>
</evidence>
<feature type="compositionally biased region" description="Basic and acidic residues" evidence="1">
    <location>
        <begin position="91"/>
        <end position="123"/>
    </location>
</feature>
<comment type="caution">
    <text evidence="2">The sequence shown here is derived from an EMBL/GenBank/DDBJ whole genome shotgun (WGS) entry which is preliminary data.</text>
</comment>
<evidence type="ECO:0000256" key="1">
    <source>
        <dbReference type="SAM" id="MobiDB-lite"/>
    </source>
</evidence>
<evidence type="ECO:0000313" key="3">
    <source>
        <dbReference type="Proteomes" id="UP001341840"/>
    </source>
</evidence>
<organism evidence="2 3">
    <name type="scientific">Stylosanthes scabra</name>
    <dbReference type="NCBI Taxonomy" id="79078"/>
    <lineage>
        <taxon>Eukaryota</taxon>
        <taxon>Viridiplantae</taxon>
        <taxon>Streptophyta</taxon>
        <taxon>Embryophyta</taxon>
        <taxon>Tracheophyta</taxon>
        <taxon>Spermatophyta</taxon>
        <taxon>Magnoliopsida</taxon>
        <taxon>eudicotyledons</taxon>
        <taxon>Gunneridae</taxon>
        <taxon>Pentapetalae</taxon>
        <taxon>rosids</taxon>
        <taxon>fabids</taxon>
        <taxon>Fabales</taxon>
        <taxon>Fabaceae</taxon>
        <taxon>Papilionoideae</taxon>
        <taxon>50 kb inversion clade</taxon>
        <taxon>dalbergioids sensu lato</taxon>
        <taxon>Dalbergieae</taxon>
        <taxon>Pterocarpus clade</taxon>
        <taxon>Stylosanthes</taxon>
    </lineage>
</organism>
<protein>
    <submittedName>
        <fullName evidence="2">Uncharacterized protein</fullName>
    </submittedName>
</protein>
<keyword evidence="3" id="KW-1185">Reference proteome</keyword>